<reference evidence="1 2" key="1">
    <citation type="submission" date="2019-07" db="EMBL/GenBank/DDBJ databases">
        <title>Genome sequencing for Formosa sp. PS13.</title>
        <authorList>
            <person name="Park S.-J."/>
        </authorList>
    </citation>
    <scope>NUCLEOTIDE SEQUENCE [LARGE SCALE GENOMIC DNA]</scope>
    <source>
        <strain evidence="1 2">PS13</strain>
    </source>
</reference>
<organism evidence="1 2">
    <name type="scientific">Formosa sediminum</name>
    <dbReference type="NCBI Taxonomy" id="2594004"/>
    <lineage>
        <taxon>Bacteria</taxon>
        <taxon>Pseudomonadati</taxon>
        <taxon>Bacteroidota</taxon>
        <taxon>Flavobacteriia</taxon>
        <taxon>Flavobacteriales</taxon>
        <taxon>Flavobacteriaceae</taxon>
        <taxon>Formosa</taxon>
    </lineage>
</organism>
<dbReference type="AlphaFoldDB" id="A0A516GUV1"/>
<accession>A0A516GUV1</accession>
<dbReference type="RefSeq" id="WP_143382205.1">
    <property type="nucleotide sequence ID" value="NZ_CP041637.1"/>
</dbReference>
<dbReference type="KEGG" id="fop:FNB79_15395"/>
<proteinExistence type="predicted"/>
<name>A0A516GUV1_9FLAO</name>
<gene>
    <name evidence="1" type="ORF">FNB79_15395</name>
</gene>
<dbReference type="EMBL" id="CP041637">
    <property type="protein sequence ID" value="QDO95297.1"/>
    <property type="molecule type" value="Genomic_DNA"/>
</dbReference>
<evidence type="ECO:0000313" key="2">
    <source>
        <dbReference type="Proteomes" id="UP000319209"/>
    </source>
</evidence>
<evidence type="ECO:0000313" key="1">
    <source>
        <dbReference type="EMBL" id="QDO95297.1"/>
    </source>
</evidence>
<protein>
    <submittedName>
        <fullName evidence="1">Uncharacterized protein</fullName>
    </submittedName>
</protein>
<keyword evidence="2" id="KW-1185">Reference proteome</keyword>
<dbReference type="Proteomes" id="UP000319209">
    <property type="component" value="Chromosome"/>
</dbReference>
<sequence>MRTYKSEAQRSGYAVCSTSKCWYFAIQKKGSNSEGSGCKSKVSYEVQIHWKRYQIHKEVQF</sequence>